<feature type="domain" description="Glycosyltransferase 2-like" evidence="1">
    <location>
        <begin position="4"/>
        <end position="117"/>
    </location>
</feature>
<dbReference type="Proteomes" id="UP000294192">
    <property type="component" value="Unassembled WGS sequence"/>
</dbReference>
<reference evidence="2 3" key="1">
    <citation type="submission" date="2018-02" db="EMBL/GenBank/DDBJ databases">
        <title>Mycoplasma marinum and Mycoplasma todarodis sp. nov., moderately halophilic and psychrotolerant mycoplasmas isolated from cephalopods.</title>
        <authorList>
            <person name="Viver T."/>
        </authorList>
    </citation>
    <scope>NUCLEOTIDE SEQUENCE [LARGE SCALE GENOMIC DNA]</scope>
    <source>
        <strain evidence="2 3">PE</strain>
    </source>
</reference>
<evidence type="ECO:0000313" key="2">
    <source>
        <dbReference type="EMBL" id="TCG11526.1"/>
    </source>
</evidence>
<dbReference type="RefSeq" id="WP_131598704.1">
    <property type="nucleotide sequence ID" value="NZ_CBDBYK010000008.1"/>
</dbReference>
<evidence type="ECO:0000259" key="1">
    <source>
        <dbReference type="Pfam" id="PF00535"/>
    </source>
</evidence>
<name>A0A4R0XLG9_9MOLU</name>
<keyword evidence="3" id="KW-1185">Reference proteome</keyword>
<organism evidence="2 3">
    <name type="scientific">Mycoplasma marinum</name>
    <dbReference type="NCBI Taxonomy" id="1937190"/>
    <lineage>
        <taxon>Bacteria</taxon>
        <taxon>Bacillati</taxon>
        <taxon>Mycoplasmatota</taxon>
        <taxon>Mollicutes</taxon>
        <taxon>Mycoplasmataceae</taxon>
        <taxon>Mycoplasma</taxon>
    </lineage>
</organism>
<evidence type="ECO:0000313" key="3">
    <source>
        <dbReference type="Proteomes" id="UP000294192"/>
    </source>
</evidence>
<dbReference type="InterPro" id="IPR029044">
    <property type="entry name" value="Nucleotide-diphossugar_trans"/>
</dbReference>
<dbReference type="Pfam" id="PF00535">
    <property type="entry name" value="Glycos_transf_2"/>
    <property type="match status" value="1"/>
</dbReference>
<accession>A0A4R0XLG9</accession>
<dbReference type="EMBL" id="PSZO01000005">
    <property type="protein sequence ID" value="TCG11526.1"/>
    <property type="molecule type" value="Genomic_DNA"/>
</dbReference>
<dbReference type="InterPro" id="IPR001173">
    <property type="entry name" value="Glyco_trans_2-like"/>
</dbReference>
<dbReference type="OrthoDB" id="387866at2"/>
<gene>
    <name evidence="2" type="ORF">C4B24_01615</name>
</gene>
<dbReference type="SUPFAM" id="SSF53448">
    <property type="entry name" value="Nucleotide-diphospho-sugar transferases"/>
    <property type="match status" value="1"/>
</dbReference>
<dbReference type="AlphaFoldDB" id="A0A4R0XLG9"/>
<protein>
    <recommendedName>
        <fullName evidence="1">Glycosyltransferase 2-like domain-containing protein</fullName>
    </recommendedName>
</protein>
<dbReference type="Gene3D" id="3.90.550.10">
    <property type="entry name" value="Spore Coat Polysaccharide Biosynthesis Protein SpsA, Chain A"/>
    <property type="match status" value="1"/>
</dbReference>
<comment type="caution">
    <text evidence="2">The sequence shown here is derived from an EMBL/GenBank/DDBJ whole genome shotgun (WGS) entry which is preliminary data.</text>
</comment>
<proteinExistence type="predicted"/>
<sequence>MKISIITNIYRYAEEIDAFFERFYTQNNQNFELVVTVETNTSGQLEKIQKWAEKFENKMKIIYNTKRQGRSKSQRDAIKVATGEYALFICTSDEIKRTDGIDEIIKALDKTNKPDILEFAASFRGVKRWNTNLSIKALTATEIEKRPAFIAKTLPTLANKVVRTDLMLAATSRCNQNEINSKFAIEWMYMFLIYEAKTFATVNKRIVKTFFRRNSVSFNPIRISNQLLRIISQFENNDNKYIQELTYASLYSNAIFLPIFTLAYKNKVMFDKLYDQLTKIFDKDLKNALSVNKYLLKNNREAIWLSARRTKTEIKKTVKDFE</sequence>